<proteinExistence type="predicted"/>
<protein>
    <submittedName>
        <fullName evidence="1">DUF1127 domain-containing protein</fullName>
    </submittedName>
</protein>
<reference evidence="1 2" key="1">
    <citation type="submission" date="2024-04" db="EMBL/GenBank/DDBJ databases">
        <title>Phylogenomic analyses of a clade within the roseobacter group suggest taxonomic reassignments of species of the genera Aestuariivita, Citreicella, Loktanella, Nautella, Pelagibaca, Ruegeria, Thalassobius, Thiobacimonas and Tropicibacter, and the proposal o.</title>
        <authorList>
            <person name="Jeon C.O."/>
        </authorList>
    </citation>
    <scope>NUCLEOTIDE SEQUENCE [LARGE SCALE GENOMIC DNA]</scope>
    <source>
        <strain evidence="1 2">G8-12</strain>
    </source>
</reference>
<dbReference type="EMBL" id="CP151762">
    <property type="protein sequence ID" value="WZU62436.1"/>
    <property type="molecule type" value="Genomic_DNA"/>
</dbReference>
<dbReference type="Proteomes" id="UP001451782">
    <property type="component" value="Chromosome"/>
</dbReference>
<sequence>MTIQPDNTLISNREMLIELVMKPLRAVGHMLQHMTVSNARTQALQEIWSIPEEELRAKGLTRADLVSMTFRHDA</sequence>
<dbReference type="AlphaFoldDB" id="A0AAN0LZJ2"/>
<accession>A0AAN0LZJ2</accession>
<organism evidence="1 2">
    <name type="scientific">Yoonia algicola</name>
    <dbReference type="NCBI Taxonomy" id="3137368"/>
    <lineage>
        <taxon>Bacteria</taxon>
        <taxon>Pseudomonadati</taxon>
        <taxon>Pseudomonadota</taxon>
        <taxon>Alphaproteobacteria</taxon>
        <taxon>Rhodobacterales</taxon>
        <taxon>Paracoccaceae</taxon>
        <taxon>Yoonia</taxon>
    </lineage>
</organism>
<evidence type="ECO:0000313" key="1">
    <source>
        <dbReference type="EMBL" id="WZU62436.1"/>
    </source>
</evidence>
<gene>
    <name evidence="1" type="ORF">AABB28_11055</name>
</gene>
<name>A0AAN0LZJ2_9RHOB</name>
<dbReference type="KEGG" id="yag:AABB28_11055"/>
<evidence type="ECO:0000313" key="2">
    <source>
        <dbReference type="Proteomes" id="UP001451782"/>
    </source>
</evidence>
<dbReference type="RefSeq" id="WP_342068840.1">
    <property type="nucleotide sequence ID" value="NZ_CP151762.1"/>
</dbReference>
<keyword evidence="2" id="KW-1185">Reference proteome</keyword>